<gene>
    <name evidence="1" type="ORF">GCM10009409_36040</name>
</gene>
<comment type="caution">
    <text evidence="1">The sequence shown here is derived from an EMBL/GenBank/DDBJ whole genome shotgun (WGS) entry which is preliminary data.</text>
</comment>
<name>A0ABQ2QAX9_9GAMM</name>
<keyword evidence="2" id="KW-1185">Reference proteome</keyword>
<evidence type="ECO:0000313" key="2">
    <source>
        <dbReference type="Proteomes" id="UP000654367"/>
    </source>
</evidence>
<evidence type="ECO:0000313" key="1">
    <source>
        <dbReference type="EMBL" id="GGP67810.1"/>
    </source>
</evidence>
<accession>A0ABQ2QAX9</accession>
<dbReference type="RefSeq" id="WP_229786573.1">
    <property type="nucleotide sequence ID" value="NZ_BMQV01000056.1"/>
</dbReference>
<dbReference type="Proteomes" id="UP000654367">
    <property type="component" value="Unassembled WGS sequence"/>
</dbReference>
<dbReference type="EMBL" id="BMQV01000056">
    <property type="protein sequence ID" value="GGP67810.1"/>
    <property type="molecule type" value="Genomic_DNA"/>
</dbReference>
<evidence type="ECO:0008006" key="3">
    <source>
        <dbReference type="Google" id="ProtNLM"/>
    </source>
</evidence>
<reference evidence="2" key="1">
    <citation type="journal article" date="2019" name="Int. J. Syst. Evol. Microbiol.">
        <title>The Global Catalogue of Microorganisms (GCM) 10K type strain sequencing project: providing services to taxonomists for standard genome sequencing and annotation.</title>
        <authorList>
            <consortium name="The Broad Institute Genomics Platform"/>
            <consortium name="The Broad Institute Genome Sequencing Center for Infectious Disease"/>
            <person name="Wu L."/>
            <person name="Ma J."/>
        </authorList>
    </citation>
    <scope>NUCLEOTIDE SEQUENCE [LARGE SCALE GENOMIC DNA]</scope>
    <source>
        <strain evidence="2">JCM 32304</strain>
    </source>
</reference>
<protein>
    <recommendedName>
        <fullName evidence="3">Peptidase M14 carboxypeptidase A domain-containing protein</fullName>
    </recommendedName>
</protein>
<sequence>MGQFSFEHCFEIDTLKRLIAQHQHLFRHQSLADLYYRGEKLSVTAIELGQQQSLCPTVLFVGGVHGVERFLAL</sequence>
<proteinExistence type="predicted"/>
<organism evidence="1 2">
    <name type="scientific">Shewanella saliphila</name>
    <dbReference type="NCBI Taxonomy" id="2282698"/>
    <lineage>
        <taxon>Bacteria</taxon>
        <taxon>Pseudomonadati</taxon>
        <taxon>Pseudomonadota</taxon>
        <taxon>Gammaproteobacteria</taxon>
        <taxon>Alteromonadales</taxon>
        <taxon>Shewanellaceae</taxon>
        <taxon>Shewanella</taxon>
    </lineage>
</organism>